<proteinExistence type="inferred from homology"/>
<evidence type="ECO:0000256" key="6">
    <source>
        <dbReference type="ARBA" id="ARBA00048439"/>
    </source>
</evidence>
<evidence type="ECO:0000256" key="2">
    <source>
        <dbReference type="ARBA" id="ARBA00022676"/>
    </source>
</evidence>
<dbReference type="PANTHER" id="PTHR13615">
    <property type="entry name" value="GLYCOSYLTRANSFERASE-LIKE 1"/>
    <property type="match status" value="1"/>
</dbReference>
<feature type="domain" description="Glycosyl transferase family 1" evidence="7">
    <location>
        <begin position="178"/>
        <end position="330"/>
    </location>
</feature>
<reference evidence="9 10" key="1">
    <citation type="submission" date="2019-02" db="EMBL/GenBank/DDBJ databases">
        <title>Deep-cultivation of Planctomycetes and their phenomic and genomic characterization uncovers novel biology.</title>
        <authorList>
            <person name="Wiegand S."/>
            <person name="Jogler M."/>
            <person name="Boedeker C."/>
            <person name="Pinto D."/>
            <person name="Vollmers J."/>
            <person name="Rivas-Marin E."/>
            <person name="Kohn T."/>
            <person name="Peeters S.H."/>
            <person name="Heuer A."/>
            <person name="Rast P."/>
            <person name="Oberbeckmann S."/>
            <person name="Bunk B."/>
            <person name="Jeske O."/>
            <person name="Meyerdierks A."/>
            <person name="Storesund J.E."/>
            <person name="Kallscheuer N."/>
            <person name="Luecker S."/>
            <person name="Lage O.M."/>
            <person name="Pohl T."/>
            <person name="Merkel B.J."/>
            <person name="Hornburger P."/>
            <person name="Mueller R.-W."/>
            <person name="Bruemmer F."/>
            <person name="Labrenz M."/>
            <person name="Spormann A.M."/>
            <person name="Op den Camp H."/>
            <person name="Overmann J."/>
            <person name="Amann R."/>
            <person name="Jetten M.S.M."/>
            <person name="Mascher T."/>
            <person name="Medema M.H."/>
            <person name="Devos D.P."/>
            <person name="Kaster A.-K."/>
            <person name="Ovreas L."/>
            <person name="Rohde M."/>
            <person name="Galperin M.Y."/>
            <person name="Jogler C."/>
        </authorList>
    </citation>
    <scope>NUCLEOTIDE SEQUENCE [LARGE SCALE GENOMIC DNA]</scope>
    <source>
        <strain evidence="9 10">Mal52</strain>
    </source>
</reference>
<dbReference type="InterPro" id="IPR051862">
    <property type="entry name" value="GT-like_domain_containing_1"/>
</dbReference>
<dbReference type="Gene3D" id="3.40.50.2000">
    <property type="entry name" value="Glycogen Phosphorylase B"/>
    <property type="match status" value="2"/>
</dbReference>
<evidence type="ECO:0000259" key="8">
    <source>
        <dbReference type="Pfam" id="PF12038"/>
    </source>
</evidence>
<dbReference type="Pfam" id="PF12038">
    <property type="entry name" value="QTMAN_N"/>
    <property type="match status" value="1"/>
</dbReference>
<dbReference type="EC" id="2.4.1.110" evidence="4"/>
<accession>A0A517ZU90</accession>
<comment type="catalytic activity">
    <reaction evidence="6">
        <text>queuosine(34) in tRNA(Asp) + GDP-alpha-D-mannose = O-4''-alpha-D-mannosylqueuosine(34) in tRNA(Asp) + GDP + H(+)</text>
        <dbReference type="Rhea" id="RHEA:12885"/>
        <dbReference type="Rhea" id="RHEA-COMP:18572"/>
        <dbReference type="Rhea" id="RHEA-COMP:18581"/>
        <dbReference type="ChEBI" id="CHEBI:15378"/>
        <dbReference type="ChEBI" id="CHEBI:57527"/>
        <dbReference type="ChEBI" id="CHEBI:58189"/>
        <dbReference type="ChEBI" id="CHEBI:194431"/>
        <dbReference type="ChEBI" id="CHEBI:194442"/>
        <dbReference type="EC" id="2.4.1.110"/>
    </reaction>
    <physiologicalReaction direction="left-to-right" evidence="6">
        <dbReference type="Rhea" id="RHEA:12886"/>
    </physiologicalReaction>
</comment>
<dbReference type="Proteomes" id="UP000319383">
    <property type="component" value="Chromosome"/>
</dbReference>
<dbReference type="CDD" id="cd03801">
    <property type="entry name" value="GT4_PimA-like"/>
    <property type="match status" value="1"/>
</dbReference>
<evidence type="ECO:0000256" key="3">
    <source>
        <dbReference type="ARBA" id="ARBA00022679"/>
    </source>
</evidence>
<dbReference type="KEGG" id="sdyn:Mal52_45450"/>
<protein>
    <recommendedName>
        <fullName evidence="5">tRNA-queuosine alpha-mannosyltransferase</fullName>
        <ecNumber evidence="4">2.4.1.110</ecNumber>
    </recommendedName>
</protein>
<evidence type="ECO:0000256" key="1">
    <source>
        <dbReference type="ARBA" id="ARBA00009481"/>
    </source>
</evidence>
<dbReference type="SUPFAM" id="SSF53756">
    <property type="entry name" value="UDP-Glycosyltransferase/glycogen phosphorylase"/>
    <property type="match status" value="1"/>
</dbReference>
<organism evidence="9 10">
    <name type="scientific">Symmachiella dynata</name>
    <dbReference type="NCBI Taxonomy" id="2527995"/>
    <lineage>
        <taxon>Bacteria</taxon>
        <taxon>Pseudomonadati</taxon>
        <taxon>Planctomycetota</taxon>
        <taxon>Planctomycetia</taxon>
        <taxon>Planctomycetales</taxon>
        <taxon>Planctomycetaceae</taxon>
        <taxon>Symmachiella</taxon>
    </lineage>
</organism>
<evidence type="ECO:0000256" key="4">
    <source>
        <dbReference type="ARBA" id="ARBA00044517"/>
    </source>
</evidence>
<dbReference type="EMBL" id="CP036276">
    <property type="protein sequence ID" value="QDU46048.1"/>
    <property type="molecule type" value="Genomic_DNA"/>
</dbReference>
<dbReference type="GO" id="GO:0016438">
    <property type="term" value="F:tRNA-queuosine(34) beta-mannosyltransferase activity"/>
    <property type="evidence" value="ECO:0007669"/>
    <property type="project" value="UniProtKB-EC"/>
</dbReference>
<dbReference type="AlphaFoldDB" id="A0A517ZU90"/>
<comment type="similarity">
    <text evidence="1">Belongs to the glycosyltransferase group 1 family. Glycosyltransferase 4 subfamily.</text>
</comment>
<feature type="domain" description="tRNA-queuosine alpha-mannosyltransferase N-terminal" evidence="8">
    <location>
        <begin position="2"/>
        <end position="173"/>
    </location>
</feature>
<keyword evidence="2" id="KW-0328">Glycosyltransferase</keyword>
<evidence type="ECO:0000256" key="5">
    <source>
        <dbReference type="ARBA" id="ARBA00044539"/>
    </source>
</evidence>
<dbReference type="PANTHER" id="PTHR13615:SF3">
    <property type="entry name" value="GLYCOSYLTRANSFERASE-LIKE DOMAIN-CONTAINING PROTEIN 1"/>
    <property type="match status" value="1"/>
</dbReference>
<name>A0A517ZU90_9PLAN</name>
<evidence type="ECO:0000313" key="9">
    <source>
        <dbReference type="EMBL" id="QDU46048.1"/>
    </source>
</evidence>
<dbReference type="InterPro" id="IPR022701">
    <property type="entry name" value="QTMAN_N"/>
</dbReference>
<keyword evidence="3 9" id="KW-0808">Transferase</keyword>
<gene>
    <name evidence="9" type="ORF">Mal52_45450</name>
</gene>
<dbReference type="Pfam" id="PF00534">
    <property type="entry name" value="Glycos_transf_1"/>
    <property type="match status" value="1"/>
</dbReference>
<evidence type="ECO:0000313" key="10">
    <source>
        <dbReference type="Proteomes" id="UP000319383"/>
    </source>
</evidence>
<sequence>MRILALEPYYGGSHRAFLDGWQARSGHEFTLLGLPAYKWKWRMRHAAVTFAEMVAKRVDQGQRWDAIFCSDMLNLPEFRGLTAPHVAALPAVVYFHENQLTYPQQRAKERDLHFAYTNITTAHAAEAVWFNSAYHRDIFLEAAATFLQRMPDYSHAEMIDGIRDKSVVHSPGIHEFPARGARRDGPLRILWAARWEHDKNPGDFFAALEILERSGLDFRLSVIGESFAQVPDVFAEARHRFADRIDRWGYQESREEYVAALLDADVAVSTAVHEFFGIGIVEAVAAGAFPVVPRRLAYPETLAALESDETAAIFFDGSVGGLADRLQELAARQQTGPLWGATPQRGRLAMRRYHWDRIAAEMDAAMDGLC</sequence>
<dbReference type="InterPro" id="IPR001296">
    <property type="entry name" value="Glyco_trans_1"/>
</dbReference>
<dbReference type="RefSeq" id="WP_145378575.1">
    <property type="nucleotide sequence ID" value="NZ_CP036276.1"/>
</dbReference>
<evidence type="ECO:0000259" key="7">
    <source>
        <dbReference type="Pfam" id="PF00534"/>
    </source>
</evidence>
<keyword evidence="10" id="KW-1185">Reference proteome</keyword>